<accession>A0A024RZM8</accession>
<feature type="region of interest" description="Disordered" evidence="1">
    <location>
        <begin position="89"/>
        <end position="299"/>
    </location>
</feature>
<dbReference type="InterPro" id="IPR021331">
    <property type="entry name" value="Hva1_TUDOR"/>
</dbReference>
<feature type="domain" description="Hypervirulence associated protein TUDOR" evidence="2">
    <location>
        <begin position="233"/>
        <end position="294"/>
    </location>
</feature>
<evidence type="ECO:0000313" key="3">
    <source>
        <dbReference type="EMBL" id="ETR98297.1"/>
    </source>
</evidence>
<proteinExistence type="predicted"/>
<feature type="compositionally biased region" description="Basic and acidic residues" evidence="1">
    <location>
        <begin position="225"/>
        <end position="234"/>
    </location>
</feature>
<dbReference type="OrthoDB" id="2131339at2759"/>
<dbReference type="Pfam" id="PF11160">
    <property type="entry name" value="Hva1_TUDOR"/>
    <property type="match status" value="1"/>
</dbReference>
<reference evidence="4" key="1">
    <citation type="journal article" date="2013" name="Ind. Biotechnol.">
        <title>Comparative genomics analysis of Trichoderma reesei strains.</title>
        <authorList>
            <person name="Koike H."/>
            <person name="Aerts A."/>
            <person name="LaButti K."/>
            <person name="Grigoriev I.V."/>
            <person name="Baker S.E."/>
        </authorList>
    </citation>
    <scope>NUCLEOTIDE SEQUENCE [LARGE SCALE GENOMIC DNA]</scope>
    <source>
        <strain evidence="4">ATCC 56765 / BCRC 32924 / NRRL 11460 / Rut C-30</strain>
    </source>
</reference>
<dbReference type="Pfam" id="PF11338">
    <property type="entry name" value="DUF3140"/>
    <property type="match status" value="1"/>
</dbReference>
<organism evidence="3 4">
    <name type="scientific">Hypocrea jecorina (strain ATCC 56765 / BCRC 32924 / NRRL 11460 / Rut C-30)</name>
    <name type="common">Trichoderma reesei</name>
    <dbReference type="NCBI Taxonomy" id="1344414"/>
    <lineage>
        <taxon>Eukaryota</taxon>
        <taxon>Fungi</taxon>
        <taxon>Dikarya</taxon>
        <taxon>Ascomycota</taxon>
        <taxon>Pezizomycotina</taxon>
        <taxon>Sordariomycetes</taxon>
        <taxon>Hypocreomycetidae</taxon>
        <taxon>Hypocreales</taxon>
        <taxon>Hypocreaceae</taxon>
        <taxon>Trichoderma</taxon>
    </lineage>
</organism>
<evidence type="ECO:0000256" key="1">
    <source>
        <dbReference type="SAM" id="MobiDB-lite"/>
    </source>
</evidence>
<dbReference type="InterPro" id="IPR021487">
    <property type="entry name" value="DUF3140"/>
</dbReference>
<gene>
    <name evidence="3" type="ORF">M419DRAFT_89116</name>
</gene>
<feature type="region of interest" description="Disordered" evidence="1">
    <location>
        <begin position="26"/>
        <end position="77"/>
    </location>
</feature>
<evidence type="ECO:0000259" key="2">
    <source>
        <dbReference type="Pfam" id="PF11160"/>
    </source>
</evidence>
<dbReference type="Proteomes" id="UP000024376">
    <property type="component" value="Unassembled WGS sequence"/>
</dbReference>
<feature type="compositionally biased region" description="Basic and acidic residues" evidence="1">
    <location>
        <begin position="143"/>
        <end position="183"/>
    </location>
</feature>
<dbReference type="HOGENOM" id="CLU_077179_0_0_1"/>
<dbReference type="KEGG" id="trr:M419DRAFT_89116"/>
<evidence type="ECO:0000313" key="4">
    <source>
        <dbReference type="Proteomes" id="UP000024376"/>
    </source>
</evidence>
<dbReference type="EMBL" id="KI911163">
    <property type="protein sequence ID" value="ETR98297.1"/>
    <property type="molecule type" value="Genomic_DNA"/>
</dbReference>
<name>A0A024RZM8_HYPJR</name>
<feature type="compositionally biased region" description="Basic and acidic residues" evidence="1">
    <location>
        <begin position="198"/>
        <end position="213"/>
    </location>
</feature>
<sequence length="299" mass="33351">MKEKNEVIQEFKELVNMTAQELKEWLKGDDSTSAGWSKDDGSGESVGHDSGRRIVEILESNPDKDPEKYTDDDISHMRKVVSYCKRHLAQEERANSKKSVEEVKKTKSYASLKNWGHDPLKKRQANGGGAKDKADDKEEDKEEEGKDDKAEEKEEKAGEKRKAKDDQSGKSKKRETEDGAAEVKDDEDKDEQEEDAEKEQPNEKDSSGKEKKNGQQNGKGSGKGDTSKGPKEGDTVSWNWGQGQPEGKVKEVNPDETTVQTKKGSKVTRKGDEEDPAVVLDTGKTDAVKLNHELNETED</sequence>
<feature type="compositionally biased region" description="Acidic residues" evidence="1">
    <location>
        <begin position="184"/>
        <end position="197"/>
    </location>
</feature>
<dbReference type="PANTHER" id="PTHR40630:SF1">
    <property type="entry name" value="DNA-BINDING PROTEIN"/>
    <property type="match status" value="1"/>
</dbReference>
<feature type="compositionally biased region" description="Basic and acidic residues" evidence="1">
    <location>
        <begin position="37"/>
        <end position="76"/>
    </location>
</feature>
<feature type="compositionally biased region" description="Basic and acidic residues" evidence="1">
    <location>
        <begin position="89"/>
        <end position="105"/>
    </location>
</feature>
<dbReference type="AlphaFoldDB" id="A0A024RZM8"/>
<dbReference type="PANTHER" id="PTHR40630">
    <property type="entry name" value="POSSIBLE DNA-BINDING PROTEIN"/>
    <property type="match status" value="1"/>
</dbReference>
<feature type="compositionally biased region" description="Basic and acidic residues" evidence="1">
    <location>
        <begin position="283"/>
        <end position="299"/>
    </location>
</feature>
<protein>
    <recommendedName>
        <fullName evidence="2">Hypervirulence associated protein TUDOR domain-containing protein</fullName>
    </recommendedName>
</protein>